<proteinExistence type="predicted"/>
<dbReference type="RefSeq" id="WP_209646209.1">
    <property type="nucleotide sequence ID" value="NZ_JAGINW010000001.1"/>
</dbReference>
<dbReference type="EMBL" id="JAGINW010000001">
    <property type="protein sequence ID" value="MBP2329411.1"/>
    <property type="molecule type" value="Genomic_DNA"/>
</dbReference>
<reference evidence="2 3" key="1">
    <citation type="submission" date="2021-03" db="EMBL/GenBank/DDBJ databases">
        <title>Sequencing the genomes of 1000 actinobacteria strains.</title>
        <authorList>
            <person name="Klenk H.-P."/>
        </authorList>
    </citation>
    <scope>NUCLEOTIDE SEQUENCE [LARGE SCALE GENOMIC DNA]</scope>
    <source>
        <strain evidence="2 3">DSM 46670</strain>
    </source>
</reference>
<name>A0ABS4TZR8_9PSEU</name>
<evidence type="ECO:0000256" key="1">
    <source>
        <dbReference type="SAM" id="Phobius"/>
    </source>
</evidence>
<dbReference type="Proteomes" id="UP001519332">
    <property type="component" value="Unassembled WGS sequence"/>
</dbReference>
<sequence length="84" mass="8506">MVAIASFGQESADLTEAGLAGLLKGVLTVRPRQPLAVLIAVNAIVLGWFAVGAPGAIALLPVLITLWTRQGPGRSCGLCGGSPR</sequence>
<keyword evidence="3" id="KW-1185">Reference proteome</keyword>
<evidence type="ECO:0000313" key="2">
    <source>
        <dbReference type="EMBL" id="MBP2329411.1"/>
    </source>
</evidence>
<comment type="caution">
    <text evidence="2">The sequence shown here is derived from an EMBL/GenBank/DDBJ whole genome shotgun (WGS) entry which is preliminary data.</text>
</comment>
<keyword evidence="1" id="KW-0812">Transmembrane</keyword>
<protein>
    <submittedName>
        <fullName evidence="2">Di/tricarboxylate transporter</fullName>
    </submittedName>
</protein>
<keyword evidence="1" id="KW-1133">Transmembrane helix</keyword>
<gene>
    <name evidence="2" type="ORF">JOF56_009796</name>
</gene>
<keyword evidence="1" id="KW-0472">Membrane</keyword>
<evidence type="ECO:0000313" key="3">
    <source>
        <dbReference type="Proteomes" id="UP001519332"/>
    </source>
</evidence>
<accession>A0ABS4TZR8</accession>
<feature type="transmembrane region" description="Helical" evidence="1">
    <location>
        <begin position="35"/>
        <end position="64"/>
    </location>
</feature>
<organism evidence="2 3">
    <name type="scientific">Kibdelosporangium banguiense</name>
    <dbReference type="NCBI Taxonomy" id="1365924"/>
    <lineage>
        <taxon>Bacteria</taxon>
        <taxon>Bacillati</taxon>
        <taxon>Actinomycetota</taxon>
        <taxon>Actinomycetes</taxon>
        <taxon>Pseudonocardiales</taxon>
        <taxon>Pseudonocardiaceae</taxon>
        <taxon>Kibdelosporangium</taxon>
    </lineage>
</organism>